<accession>A2E4A2</accession>
<keyword evidence="1" id="KW-0175">Coiled coil</keyword>
<dbReference type="PANTHER" id="PTHR18947">
    <property type="entry name" value="HOOK PROTEINS"/>
    <property type="match status" value="1"/>
</dbReference>
<evidence type="ECO:0000313" key="2">
    <source>
        <dbReference type="EMBL" id="EAY12548.1"/>
    </source>
</evidence>
<name>A2E4A2_TRIV3</name>
<dbReference type="VEuPathDB" id="TrichDB:TVAG_139280"/>
<dbReference type="VEuPathDB" id="TrichDB:TVAGG3_0252270"/>
<feature type="coiled-coil region" evidence="1">
    <location>
        <begin position="870"/>
        <end position="904"/>
    </location>
</feature>
<sequence>MMNQESPEHSTSSDDLSDNEQLNEIKSRLMKDNERLTQQVASLKVQLRETLDFQNKNEELYQKNRQLQNDLRNAQTTIDDLNCRLSINLKLLEEVKNKESQVKQNAVKLDIKSGTEMLERERRKFAKHISELNEQISSNENTFLQQKQELSNMQDTINRIITAASSKYNVVFKDVESLVSYIEQIPDNTVIESASSLPEPAPLFDPRLLRKIQKLKKQLRETRFEGMETEGKLNDMLTQFEEFQKTANEKIQKLNSELTDAQHKASVKEIEHKHELEQIKAENLALKANLEKSSFKCEQFEKENSKLQSMIKPTDTLQEQIESTKKENIQLNNFIKEMDYNIMTMKSQMESLNSQNKTLETQLQSSKKKFDKLQKDFSDVSAQIDALRLENSTLKLQKSNVEDQIHTYDAKIESNKAQIQQLQTEITVLQADKQRLMSSIKALEDNEEELRKDQKSLSEQRDKLVNIVQKQNKAISAMEEQIEAETNEKKLLKERFEDIKDKLQKKLSKTPEEIKLPATAFFNEGFPRDLCTKLAPIAKKENFDNQTKLKNILEQIALFYNNQSKQQEDCKQSVTEENRKLKESIDNFATKIGNLFEMSEINGETVLNDPYATKELERKISKLLTDNTDLIVSNKTLETQLKTIYTKLEVNNETESLEMIEKLIQKVTNLQNEIKKEKSNASKCKKVFKSIEVSKDAELIQKNNEINELNQKIEKIKQENEDLKQNINRNNKTIQTLQKTTEEAKQNYEEELNKLRFTHQKEIQNVSQKFDQKEKKIYTSMANKQNEISSLRDKIANLEKANNSLQSKVNEIPEIKKSHEDSIRKIVEENENNEKLLRDNFQVEKNEMKKAYEIRLSECKQQSDDVIKAHEESSNALKEATNRIQDLTQKLVEQGLEIDDLKSRVSMANDECQRQIRINDMKTRATLLSQEMHYQNVIDENKSNFNREKRKIIGFVAQQFKSFFDAHCELDDNSLKTIVNNVKDEMDKLIKTDKNLRKILMIGEYDSVEDAVSKVMLSVYQK</sequence>
<dbReference type="FunCoup" id="A2E4A2">
    <property type="interactions" value="28"/>
</dbReference>
<dbReference type="eggNOG" id="KOG1836">
    <property type="taxonomic scope" value="Eukaryota"/>
</dbReference>
<dbReference type="STRING" id="5722.A2E4A2"/>
<reference evidence="2" key="1">
    <citation type="submission" date="2006-10" db="EMBL/GenBank/DDBJ databases">
        <authorList>
            <person name="Amadeo P."/>
            <person name="Zhao Q."/>
            <person name="Wortman J."/>
            <person name="Fraser-Liggett C."/>
            <person name="Carlton J."/>
        </authorList>
    </citation>
    <scope>NUCLEOTIDE SEQUENCE</scope>
    <source>
        <strain evidence="2">G3</strain>
    </source>
</reference>
<evidence type="ECO:0000256" key="1">
    <source>
        <dbReference type="SAM" id="Coils"/>
    </source>
</evidence>
<protein>
    <submittedName>
        <fullName evidence="2">Uncharacterized protein</fullName>
    </submittedName>
</protein>
<keyword evidence="3" id="KW-1185">Reference proteome</keyword>
<feature type="coiled-coil region" evidence="1">
    <location>
        <begin position="19"/>
        <end position="149"/>
    </location>
</feature>
<organism evidence="2 3">
    <name type="scientific">Trichomonas vaginalis (strain ATCC PRA-98 / G3)</name>
    <dbReference type="NCBI Taxonomy" id="412133"/>
    <lineage>
        <taxon>Eukaryota</taxon>
        <taxon>Metamonada</taxon>
        <taxon>Parabasalia</taxon>
        <taxon>Trichomonadida</taxon>
        <taxon>Trichomonadidae</taxon>
        <taxon>Trichomonas</taxon>
    </lineage>
</organism>
<reference evidence="2" key="2">
    <citation type="journal article" date="2007" name="Science">
        <title>Draft genome sequence of the sexually transmitted pathogen Trichomonas vaginalis.</title>
        <authorList>
            <person name="Carlton J.M."/>
            <person name="Hirt R.P."/>
            <person name="Silva J.C."/>
            <person name="Delcher A.L."/>
            <person name="Schatz M."/>
            <person name="Zhao Q."/>
            <person name="Wortman J.R."/>
            <person name="Bidwell S.L."/>
            <person name="Alsmark U.C.M."/>
            <person name="Besteiro S."/>
            <person name="Sicheritz-Ponten T."/>
            <person name="Noel C.J."/>
            <person name="Dacks J.B."/>
            <person name="Foster P.G."/>
            <person name="Simillion C."/>
            <person name="Van de Peer Y."/>
            <person name="Miranda-Saavedra D."/>
            <person name="Barton G.J."/>
            <person name="Westrop G.D."/>
            <person name="Mueller S."/>
            <person name="Dessi D."/>
            <person name="Fiori P.L."/>
            <person name="Ren Q."/>
            <person name="Paulsen I."/>
            <person name="Zhang H."/>
            <person name="Bastida-Corcuera F.D."/>
            <person name="Simoes-Barbosa A."/>
            <person name="Brown M.T."/>
            <person name="Hayes R.D."/>
            <person name="Mukherjee M."/>
            <person name="Okumura C.Y."/>
            <person name="Schneider R."/>
            <person name="Smith A.J."/>
            <person name="Vanacova S."/>
            <person name="Villalvazo M."/>
            <person name="Haas B.J."/>
            <person name="Pertea M."/>
            <person name="Feldblyum T.V."/>
            <person name="Utterback T.R."/>
            <person name="Shu C.L."/>
            <person name="Osoegawa K."/>
            <person name="de Jong P.J."/>
            <person name="Hrdy I."/>
            <person name="Horvathova L."/>
            <person name="Zubacova Z."/>
            <person name="Dolezal P."/>
            <person name="Malik S.B."/>
            <person name="Logsdon J.M. Jr."/>
            <person name="Henze K."/>
            <person name="Gupta A."/>
            <person name="Wang C.C."/>
            <person name="Dunne R.L."/>
            <person name="Upcroft J.A."/>
            <person name="Upcroft P."/>
            <person name="White O."/>
            <person name="Salzberg S.L."/>
            <person name="Tang P."/>
            <person name="Chiu C.-H."/>
            <person name="Lee Y.-S."/>
            <person name="Embley T.M."/>
            <person name="Coombs G.H."/>
            <person name="Mottram J.C."/>
            <person name="Tachezy J."/>
            <person name="Fraser-Liggett C.M."/>
            <person name="Johnson P.J."/>
        </authorList>
    </citation>
    <scope>NUCLEOTIDE SEQUENCE [LARGE SCALE GENOMIC DNA]</scope>
    <source>
        <strain evidence="2">G3</strain>
    </source>
</reference>
<dbReference type="SMR" id="A2E4A2"/>
<dbReference type="PANTHER" id="PTHR18947:SF28">
    <property type="entry name" value="GIRDIN, ISOFORM A"/>
    <property type="match status" value="1"/>
</dbReference>
<feature type="coiled-coil region" evidence="1">
    <location>
        <begin position="342"/>
        <end position="509"/>
    </location>
</feature>
<gene>
    <name evidence="2" type="ORF">TVAG_139280</name>
</gene>
<evidence type="ECO:0000313" key="3">
    <source>
        <dbReference type="Proteomes" id="UP000001542"/>
    </source>
</evidence>
<feature type="coiled-coil region" evidence="1">
    <location>
        <begin position="244"/>
        <end position="271"/>
    </location>
</feature>
<dbReference type="OrthoDB" id="10255522at2759"/>
<dbReference type="EMBL" id="DS113300">
    <property type="protein sequence ID" value="EAY12548.1"/>
    <property type="molecule type" value="Genomic_DNA"/>
</dbReference>
<proteinExistence type="predicted"/>
<dbReference type="Proteomes" id="UP000001542">
    <property type="component" value="Unassembled WGS sequence"/>
</dbReference>
<dbReference type="RefSeq" id="XP_001324771.1">
    <property type="nucleotide sequence ID" value="XM_001324736.1"/>
</dbReference>
<dbReference type="InParanoid" id="A2E4A2"/>
<dbReference type="AlphaFoldDB" id="A2E4A2"/>
<feature type="coiled-coil region" evidence="1">
    <location>
        <begin position="657"/>
        <end position="846"/>
    </location>
</feature>
<dbReference type="KEGG" id="tva:4770514"/>
<dbReference type="Gene3D" id="1.10.287.1490">
    <property type="match status" value="1"/>
</dbReference>